<keyword evidence="5 8" id="KW-1133">Transmembrane helix</keyword>
<gene>
    <name evidence="9" type="primary">secE</name>
    <name evidence="9" type="ORF">H9888_08245</name>
</gene>
<keyword evidence="2" id="KW-0813">Transport</keyword>
<dbReference type="InterPro" id="IPR001901">
    <property type="entry name" value="Translocase_SecE/Sec61-g"/>
</dbReference>
<keyword evidence="7 8" id="KW-0472">Membrane</keyword>
<evidence type="ECO:0000256" key="1">
    <source>
        <dbReference type="ARBA" id="ARBA00004370"/>
    </source>
</evidence>
<evidence type="ECO:0000313" key="9">
    <source>
        <dbReference type="EMBL" id="HIW11467.1"/>
    </source>
</evidence>
<organism evidence="9 10">
    <name type="scientific">Candidatus Rikenella faecigallinarum</name>
    <dbReference type="NCBI Taxonomy" id="2838745"/>
    <lineage>
        <taxon>Bacteria</taxon>
        <taxon>Pseudomonadati</taxon>
        <taxon>Bacteroidota</taxon>
        <taxon>Bacteroidia</taxon>
        <taxon>Bacteroidales</taxon>
        <taxon>Rikenellaceae</taxon>
        <taxon>Rikenella</taxon>
    </lineage>
</organism>
<feature type="transmembrane region" description="Helical" evidence="8">
    <location>
        <begin position="29"/>
        <end position="50"/>
    </location>
</feature>
<keyword evidence="4" id="KW-0653">Protein transport</keyword>
<dbReference type="EMBL" id="DXHL01000037">
    <property type="protein sequence ID" value="HIW11467.1"/>
    <property type="molecule type" value="Genomic_DNA"/>
</dbReference>
<evidence type="ECO:0000256" key="6">
    <source>
        <dbReference type="ARBA" id="ARBA00023010"/>
    </source>
</evidence>
<dbReference type="GO" id="GO:0006886">
    <property type="term" value="P:intracellular protein transport"/>
    <property type="evidence" value="ECO:0007669"/>
    <property type="project" value="InterPro"/>
</dbReference>
<reference evidence="9" key="1">
    <citation type="journal article" date="2021" name="PeerJ">
        <title>Extensive microbial diversity within the chicken gut microbiome revealed by metagenomics and culture.</title>
        <authorList>
            <person name="Gilroy R."/>
            <person name="Ravi A."/>
            <person name="Getino M."/>
            <person name="Pursley I."/>
            <person name="Horton D.L."/>
            <person name="Alikhan N.F."/>
            <person name="Baker D."/>
            <person name="Gharbi K."/>
            <person name="Hall N."/>
            <person name="Watson M."/>
            <person name="Adriaenssens E.M."/>
            <person name="Foster-Nyarko E."/>
            <person name="Jarju S."/>
            <person name="Secka A."/>
            <person name="Antonio M."/>
            <person name="Oren A."/>
            <person name="Chaudhuri R.R."/>
            <person name="La Ragione R."/>
            <person name="Hildebrand F."/>
            <person name="Pallen M.J."/>
        </authorList>
    </citation>
    <scope>NUCLEOTIDE SEQUENCE</scope>
    <source>
        <strain evidence="9">ChiBcec15-1070</strain>
    </source>
</reference>
<dbReference type="AlphaFoldDB" id="A0A9D1QE28"/>
<evidence type="ECO:0000256" key="4">
    <source>
        <dbReference type="ARBA" id="ARBA00022927"/>
    </source>
</evidence>
<comment type="caution">
    <text evidence="9">The sequence shown here is derived from an EMBL/GenBank/DDBJ whole genome shotgun (WGS) entry which is preliminary data.</text>
</comment>
<dbReference type="GO" id="GO:0006605">
    <property type="term" value="P:protein targeting"/>
    <property type="evidence" value="ECO:0007669"/>
    <property type="project" value="InterPro"/>
</dbReference>
<dbReference type="Pfam" id="PF00584">
    <property type="entry name" value="SecE"/>
    <property type="match status" value="1"/>
</dbReference>
<evidence type="ECO:0000256" key="7">
    <source>
        <dbReference type="ARBA" id="ARBA00023136"/>
    </source>
</evidence>
<name>A0A9D1QE28_9BACT</name>
<reference evidence="9" key="2">
    <citation type="submission" date="2021-04" db="EMBL/GenBank/DDBJ databases">
        <authorList>
            <person name="Gilroy R."/>
        </authorList>
    </citation>
    <scope>NUCLEOTIDE SEQUENCE</scope>
    <source>
        <strain evidence="9">ChiBcec15-1070</strain>
    </source>
</reference>
<dbReference type="Proteomes" id="UP000823926">
    <property type="component" value="Unassembled WGS sequence"/>
</dbReference>
<evidence type="ECO:0000256" key="8">
    <source>
        <dbReference type="SAM" id="Phobius"/>
    </source>
</evidence>
<evidence type="ECO:0000256" key="5">
    <source>
        <dbReference type="ARBA" id="ARBA00022989"/>
    </source>
</evidence>
<keyword evidence="6" id="KW-0811">Translocation</keyword>
<comment type="subcellular location">
    <subcellularLocation>
        <location evidence="1">Membrane</location>
    </subcellularLocation>
</comment>
<dbReference type="GO" id="GO:0008320">
    <property type="term" value="F:protein transmembrane transporter activity"/>
    <property type="evidence" value="ECO:0007669"/>
    <property type="project" value="InterPro"/>
</dbReference>
<evidence type="ECO:0000313" key="10">
    <source>
        <dbReference type="Proteomes" id="UP000823926"/>
    </source>
</evidence>
<accession>A0A9D1QE28</accession>
<dbReference type="InterPro" id="IPR038379">
    <property type="entry name" value="SecE_sf"/>
</dbReference>
<dbReference type="GO" id="GO:0009306">
    <property type="term" value="P:protein secretion"/>
    <property type="evidence" value="ECO:0007669"/>
    <property type="project" value="InterPro"/>
</dbReference>
<dbReference type="NCBIfam" id="TIGR00964">
    <property type="entry name" value="secE_bact"/>
    <property type="match status" value="1"/>
</dbReference>
<sequence length="62" mass="6982">MKATYVKEAYNELVHKVTWPSWSSLQSSAIVVMIASLILALVILAMDLSFETIMKGIYSILY</sequence>
<dbReference type="Gene3D" id="1.20.5.1030">
    <property type="entry name" value="Preprotein translocase secy subunit"/>
    <property type="match status" value="1"/>
</dbReference>
<protein>
    <submittedName>
        <fullName evidence="9">Preprotein translocase subunit SecE</fullName>
    </submittedName>
</protein>
<proteinExistence type="predicted"/>
<dbReference type="InterPro" id="IPR005807">
    <property type="entry name" value="SecE_bac"/>
</dbReference>
<dbReference type="GO" id="GO:0016020">
    <property type="term" value="C:membrane"/>
    <property type="evidence" value="ECO:0007669"/>
    <property type="project" value="UniProtKB-SubCell"/>
</dbReference>
<keyword evidence="3 8" id="KW-0812">Transmembrane</keyword>
<evidence type="ECO:0000256" key="3">
    <source>
        <dbReference type="ARBA" id="ARBA00022692"/>
    </source>
</evidence>
<evidence type="ECO:0000256" key="2">
    <source>
        <dbReference type="ARBA" id="ARBA00022448"/>
    </source>
</evidence>